<dbReference type="EMBL" id="CASHSV030000109">
    <property type="protein sequence ID" value="CAJ2646177.1"/>
    <property type="molecule type" value="Genomic_DNA"/>
</dbReference>
<evidence type="ECO:0000313" key="1">
    <source>
        <dbReference type="EMBL" id="CAJ2646177.1"/>
    </source>
</evidence>
<proteinExistence type="predicted"/>
<gene>
    <name evidence="1" type="ORF">MILVUS5_LOCUS14935</name>
</gene>
<name>A0ACB0JM29_TRIPR</name>
<organism evidence="1 2">
    <name type="scientific">Trifolium pratense</name>
    <name type="common">Red clover</name>
    <dbReference type="NCBI Taxonomy" id="57577"/>
    <lineage>
        <taxon>Eukaryota</taxon>
        <taxon>Viridiplantae</taxon>
        <taxon>Streptophyta</taxon>
        <taxon>Embryophyta</taxon>
        <taxon>Tracheophyta</taxon>
        <taxon>Spermatophyta</taxon>
        <taxon>Magnoliopsida</taxon>
        <taxon>eudicotyledons</taxon>
        <taxon>Gunneridae</taxon>
        <taxon>Pentapetalae</taxon>
        <taxon>rosids</taxon>
        <taxon>fabids</taxon>
        <taxon>Fabales</taxon>
        <taxon>Fabaceae</taxon>
        <taxon>Papilionoideae</taxon>
        <taxon>50 kb inversion clade</taxon>
        <taxon>NPAAA clade</taxon>
        <taxon>Hologalegina</taxon>
        <taxon>IRL clade</taxon>
        <taxon>Trifolieae</taxon>
        <taxon>Trifolium</taxon>
    </lineage>
</organism>
<evidence type="ECO:0000313" key="2">
    <source>
        <dbReference type="Proteomes" id="UP001177021"/>
    </source>
</evidence>
<sequence length="67" mass="7376">MKEVKGGFNHQVLPEKPKRGRVRFGLMPLNGIGISKSNFDSQMISSNENMAVARLSGDNKKSLKEAT</sequence>
<keyword evidence="2" id="KW-1185">Reference proteome</keyword>
<comment type="caution">
    <text evidence="1">The sequence shown here is derived from an EMBL/GenBank/DDBJ whole genome shotgun (WGS) entry which is preliminary data.</text>
</comment>
<reference evidence="1" key="1">
    <citation type="submission" date="2023-10" db="EMBL/GenBank/DDBJ databases">
        <authorList>
            <person name="Rodriguez Cubillos JULIANA M."/>
            <person name="De Vega J."/>
        </authorList>
    </citation>
    <scope>NUCLEOTIDE SEQUENCE</scope>
</reference>
<accession>A0ACB0JM29</accession>
<protein>
    <submittedName>
        <fullName evidence="1">Uncharacterized protein</fullName>
    </submittedName>
</protein>
<dbReference type="Proteomes" id="UP001177021">
    <property type="component" value="Unassembled WGS sequence"/>
</dbReference>